<dbReference type="PANTHER" id="PTHR30600">
    <property type="entry name" value="CYTOCHROME C PEROXIDASE-RELATED"/>
    <property type="match status" value="1"/>
</dbReference>
<dbReference type="GO" id="GO:0020037">
    <property type="term" value="F:heme binding"/>
    <property type="evidence" value="ECO:0007669"/>
    <property type="project" value="InterPro"/>
</dbReference>
<feature type="domain" description="Cytochrome c" evidence="5">
    <location>
        <begin position="288"/>
        <end position="456"/>
    </location>
</feature>
<dbReference type="PROSITE" id="PS51007">
    <property type="entry name" value="CYTC"/>
    <property type="match status" value="1"/>
</dbReference>
<dbReference type="InterPro" id="IPR051395">
    <property type="entry name" value="Cytochrome_c_Peroxidase/MauG"/>
</dbReference>
<evidence type="ECO:0000313" key="6">
    <source>
        <dbReference type="EMBL" id="GLR19222.1"/>
    </source>
</evidence>
<dbReference type="RefSeq" id="WP_235292080.1">
    <property type="nucleotide sequence ID" value="NZ_BSOH01000027.1"/>
</dbReference>
<dbReference type="Proteomes" id="UP001156666">
    <property type="component" value="Unassembled WGS sequence"/>
</dbReference>
<dbReference type="GO" id="GO:0046872">
    <property type="term" value="F:metal ion binding"/>
    <property type="evidence" value="ECO:0007669"/>
    <property type="project" value="UniProtKB-KW"/>
</dbReference>
<organism evidence="6 7">
    <name type="scientific">Portibacter lacus</name>
    <dbReference type="NCBI Taxonomy" id="1099794"/>
    <lineage>
        <taxon>Bacteria</taxon>
        <taxon>Pseudomonadati</taxon>
        <taxon>Bacteroidota</taxon>
        <taxon>Saprospiria</taxon>
        <taxon>Saprospirales</taxon>
        <taxon>Haliscomenobacteraceae</taxon>
        <taxon>Portibacter</taxon>
    </lineage>
</organism>
<evidence type="ECO:0000256" key="3">
    <source>
        <dbReference type="ARBA" id="ARBA00023004"/>
    </source>
</evidence>
<dbReference type="PANTHER" id="PTHR30600:SF9">
    <property type="entry name" value="BLR7738 PROTEIN"/>
    <property type="match status" value="1"/>
</dbReference>
<dbReference type="InterPro" id="IPR009056">
    <property type="entry name" value="Cyt_c-like_dom"/>
</dbReference>
<keyword evidence="2 4" id="KW-0479">Metal-binding</keyword>
<reference evidence="6" key="2">
    <citation type="submission" date="2023-01" db="EMBL/GenBank/DDBJ databases">
        <title>Draft genome sequence of Portibacter lacus strain NBRC 108769.</title>
        <authorList>
            <person name="Sun Q."/>
            <person name="Mori K."/>
        </authorList>
    </citation>
    <scope>NUCLEOTIDE SEQUENCE</scope>
    <source>
        <strain evidence="6">NBRC 108769</strain>
    </source>
</reference>
<reference evidence="6" key="1">
    <citation type="journal article" date="2014" name="Int. J. Syst. Evol. Microbiol.">
        <title>Complete genome sequence of Corynebacterium casei LMG S-19264T (=DSM 44701T), isolated from a smear-ripened cheese.</title>
        <authorList>
            <consortium name="US DOE Joint Genome Institute (JGI-PGF)"/>
            <person name="Walter F."/>
            <person name="Albersmeier A."/>
            <person name="Kalinowski J."/>
            <person name="Ruckert C."/>
        </authorList>
    </citation>
    <scope>NUCLEOTIDE SEQUENCE</scope>
    <source>
        <strain evidence="6">NBRC 108769</strain>
    </source>
</reference>
<dbReference type="EMBL" id="BSOH01000027">
    <property type="protein sequence ID" value="GLR19222.1"/>
    <property type="molecule type" value="Genomic_DNA"/>
</dbReference>
<gene>
    <name evidence="6" type="ORF">GCM10007940_38380</name>
</gene>
<keyword evidence="3 4" id="KW-0408">Iron</keyword>
<comment type="caution">
    <text evidence="6">The sequence shown here is derived from an EMBL/GenBank/DDBJ whole genome shotgun (WGS) entry which is preliminary data.</text>
</comment>
<accession>A0AA37SSJ6</accession>
<proteinExistence type="predicted"/>
<dbReference type="GO" id="GO:0004130">
    <property type="term" value="F:cytochrome-c peroxidase activity"/>
    <property type="evidence" value="ECO:0007669"/>
    <property type="project" value="TreeGrafter"/>
</dbReference>
<evidence type="ECO:0000256" key="4">
    <source>
        <dbReference type="PROSITE-ProRule" id="PRU00433"/>
    </source>
</evidence>
<dbReference type="Gene3D" id="1.10.760.10">
    <property type="entry name" value="Cytochrome c-like domain"/>
    <property type="match status" value="1"/>
</dbReference>
<evidence type="ECO:0000259" key="5">
    <source>
        <dbReference type="PROSITE" id="PS51007"/>
    </source>
</evidence>
<dbReference type="GO" id="GO:0009055">
    <property type="term" value="F:electron transfer activity"/>
    <property type="evidence" value="ECO:0007669"/>
    <property type="project" value="InterPro"/>
</dbReference>
<protein>
    <recommendedName>
        <fullName evidence="5">Cytochrome c domain-containing protein</fullName>
    </recommendedName>
</protein>
<dbReference type="AlphaFoldDB" id="A0AA37SSJ6"/>
<sequence>MKRIILLITVSLNYSCQDTVIDNNDHFIESISSIPEYAQRESGDPVKGKNYLLYGDYISSGFPYDFFLSNFPSTTENALNRSGNSAVIPFSFNAVKARNGIDIVAPNCFQCHAQYLNGEFMLGLGNYDSDYTFDQSLTLTFSDQAIASEYGNPSLEWSAYEPFSKASKVVAPYLVTEVKGVNPADKLTAVLGAHRNPENLEWVEEALYDIPAGLIPTDVPALWLMKKKNALYYTGSGRGDHARLITLAEILTMPDTAKAREVDHDFTDVYAFLESIEPPLFPESIDSEKASKGEMLYNDHCAKCHGADIYPNYLVDVDYVGTDPELAKANFAYVDFLNWYNGSWYNQGINKAYFEKTEGYVAPPLDGIWATAPYLHNGSVPDLESLLNSATRPEYWKRRETYNMEKVGWDYIVYSATAGTTIYDTKKKGYSNKGHSYGDVFNATERSQIIEYLKTL</sequence>
<keyword evidence="1 4" id="KW-0349">Heme</keyword>
<dbReference type="InterPro" id="IPR036909">
    <property type="entry name" value="Cyt_c-like_dom_sf"/>
</dbReference>
<evidence type="ECO:0000256" key="1">
    <source>
        <dbReference type="ARBA" id="ARBA00022617"/>
    </source>
</evidence>
<name>A0AA37SSJ6_9BACT</name>
<dbReference type="Pfam" id="PF21419">
    <property type="entry name" value="RoxA-like_Cyt-c"/>
    <property type="match status" value="1"/>
</dbReference>
<keyword evidence="7" id="KW-1185">Reference proteome</keyword>
<evidence type="ECO:0000256" key="2">
    <source>
        <dbReference type="ARBA" id="ARBA00022723"/>
    </source>
</evidence>
<dbReference type="SUPFAM" id="SSF46626">
    <property type="entry name" value="Cytochrome c"/>
    <property type="match status" value="1"/>
</dbReference>
<evidence type="ECO:0000313" key="7">
    <source>
        <dbReference type="Proteomes" id="UP001156666"/>
    </source>
</evidence>